<dbReference type="Pfam" id="PF00672">
    <property type="entry name" value="HAMP"/>
    <property type="match status" value="1"/>
</dbReference>
<accession>A0A3M8DHY5</accession>
<dbReference type="Gene3D" id="1.10.287.950">
    <property type="entry name" value="Methyl-accepting chemotaxis protein"/>
    <property type="match status" value="1"/>
</dbReference>
<dbReference type="PANTHER" id="PTHR32089">
    <property type="entry name" value="METHYL-ACCEPTING CHEMOTAXIS PROTEIN MCPB"/>
    <property type="match status" value="1"/>
</dbReference>
<dbReference type="EMBL" id="RHHU01000005">
    <property type="protein sequence ID" value="RNB86757.1"/>
    <property type="molecule type" value="Genomic_DNA"/>
</dbReference>
<keyword evidence="7" id="KW-1133">Transmembrane helix</keyword>
<name>A0A3M8DHY5_9BACL</name>
<keyword evidence="7" id="KW-0812">Transmembrane</keyword>
<dbReference type="InterPro" id="IPR003660">
    <property type="entry name" value="HAMP_dom"/>
</dbReference>
<evidence type="ECO:0000256" key="4">
    <source>
        <dbReference type="ARBA" id="ARBA00023224"/>
    </source>
</evidence>
<dbReference type="PROSITE" id="PS50885">
    <property type="entry name" value="HAMP"/>
    <property type="match status" value="1"/>
</dbReference>
<sequence>MSVSIGKKLFLSFLVVSFLFLIASTVSYVSFTKVDDSYTDLVGRRAAILANAEKIQGQVFKRASGIRGYLVTMDTRYIEDMNKAHESVEQLIGATSLLLQRPVDQERLHKLQTMNQEYRIKSDELQQMAHRGESTENMVRYYSQEIRPIAEEMETLVGQVVIDQEQIMHEGSEANTQMVTAVRRLLIGISIVATLLAIAVGWYMTKKIARPILQIAQAAEQIAAGNVALDPIQVKNRDEIGMLAESFHKMAANLRELIQKVGLTSGQVVAYSEQLRASAEQTTEATNQIADSIQGVANGTEVQGQGAQESARAMGEMAVGIGQIAEAVASVSEEAAKSNQEAKNGDEMLQAVMQQMNAISQSTNETTAVIQQLRERSAHIGKIIDVITGIADQTNLLSLNAAIEAARAGEQGRGFAVVAHEVRKLAEQSRHSSEQISGLIHDIQSDTEKVVQAMAQDSQEVAAGLEYVRKTGDGFARIVHSVESVSNQIHELSSVSEEMSASAQQVSASIEEMSKIAKDTADNAQNVASASEEQLASMEEITASAVSLAQMAEELESLIKRFTL</sequence>
<keyword evidence="11" id="KW-1185">Reference proteome</keyword>
<keyword evidence="4 6" id="KW-0807">Transducer</keyword>
<feature type="domain" description="Methyl-accepting transducer" evidence="8">
    <location>
        <begin position="278"/>
        <end position="514"/>
    </location>
</feature>
<dbReference type="SMART" id="SM00283">
    <property type="entry name" value="MA"/>
    <property type="match status" value="1"/>
</dbReference>
<dbReference type="CDD" id="cd11386">
    <property type="entry name" value="MCP_signal"/>
    <property type="match status" value="1"/>
</dbReference>
<evidence type="ECO:0000256" key="1">
    <source>
        <dbReference type="ARBA" id="ARBA00004236"/>
    </source>
</evidence>
<dbReference type="GO" id="GO:0005886">
    <property type="term" value="C:plasma membrane"/>
    <property type="evidence" value="ECO:0007669"/>
    <property type="project" value="UniProtKB-SubCell"/>
</dbReference>
<dbReference type="InterPro" id="IPR024478">
    <property type="entry name" value="HlyB_4HB_MCP"/>
</dbReference>
<dbReference type="PRINTS" id="PR00260">
    <property type="entry name" value="CHEMTRNSDUCR"/>
</dbReference>
<dbReference type="CDD" id="cd06225">
    <property type="entry name" value="HAMP"/>
    <property type="match status" value="1"/>
</dbReference>
<comment type="caution">
    <text evidence="10">The sequence shown here is derived from an EMBL/GenBank/DDBJ whole genome shotgun (WGS) entry which is preliminary data.</text>
</comment>
<dbReference type="Proteomes" id="UP000269573">
    <property type="component" value="Unassembled WGS sequence"/>
</dbReference>
<feature type="domain" description="HAMP" evidence="9">
    <location>
        <begin position="206"/>
        <end position="259"/>
    </location>
</feature>
<keyword evidence="2" id="KW-1003">Cell membrane</keyword>
<dbReference type="RefSeq" id="WP_122923705.1">
    <property type="nucleotide sequence ID" value="NZ_RHHU01000005.1"/>
</dbReference>
<dbReference type="SMART" id="SM00304">
    <property type="entry name" value="HAMP"/>
    <property type="match status" value="1"/>
</dbReference>
<keyword evidence="3 7" id="KW-0472">Membrane</keyword>
<evidence type="ECO:0000256" key="5">
    <source>
        <dbReference type="ARBA" id="ARBA00029447"/>
    </source>
</evidence>
<feature type="transmembrane region" description="Helical" evidence="7">
    <location>
        <begin position="185"/>
        <end position="204"/>
    </location>
</feature>
<dbReference type="SUPFAM" id="SSF58104">
    <property type="entry name" value="Methyl-accepting chemotaxis protein (MCP) signaling domain"/>
    <property type="match status" value="1"/>
</dbReference>
<dbReference type="GO" id="GO:0004888">
    <property type="term" value="F:transmembrane signaling receptor activity"/>
    <property type="evidence" value="ECO:0007669"/>
    <property type="project" value="InterPro"/>
</dbReference>
<dbReference type="Gene3D" id="6.10.340.10">
    <property type="match status" value="1"/>
</dbReference>
<evidence type="ECO:0000256" key="3">
    <source>
        <dbReference type="ARBA" id="ARBA00023136"/>
    </source>
</evidence>
<evidence type="ECO:0000256" key="7">
    <source>
        <dbReference type="SAM" id="Phobius"/>
    </source>
</evidence>
<dbReference type="FunFam" id="1.10.287.950:FF:000001">
    <property type="entry name" value="Methyl-accepting chemotaxis sensory transducer"/>
    <property type="match status" value="1"/>
</dbReference>
<evidence type="ECO:0000256" key="6">
    <source>
        <dbReference type="PROSITE-ProRule" id="PRU00284"/>
    </source>
</evidence>
<dbReference type="GO" id="GO:0006935">
    <property type="term" value="P:chemotaxis"/>
    <property type="evidence" value="ECO:0007669"/>
    <property type="project" value="InterPro"/>
</dbReference>
<reference evidence="10 11" key="1">
    <citation type="submission" date="2018-10" db="EMBL/GenBank/DDBJ databases">
        <title>Phylogenomics of Brevibacillus.</title>
        <authorList>
            <person name="Dunlap C."/>
        </authorList>
    </citation>
    <scope>NUCLEOTIDE SEQUENCE [LARGE SCALE GENOMIC DNA]</scope>
    <source>
        <strain evidence="10 11">JCM 15774</strain>
    </source>
</reference>
<evidence type="ECO:0000259" key="8">
    <source>
        <dbReference type="PROSITE" id="PS50111"/>
    </source>
</evidence>
<comment type="subcellular location">
    <subcellularLocation>
        <location evidence="1">Cell membrane</location>
    </subcellularLocation>
</comment>
<protein>
    <submittedName>
        <fullName evidence="10">Methyl-accepting chemotaxis protein</fullName>
    </submittedName>
</protein>
<dbReference type="AlphaFoldDB" id="A0A3M8DHY5"/>
<dbReference type="Pfam" id="PF00015">
    <property type="entry name" value="MCPsignal"/>
    <property type="match status" value="1"/>
</dbReference>
<dbReference type="PROSITE" id="PS50111">
    <property type="entry name" value="CHEMOTAXIS_TRANSDUC_2"/>
    <property type="match status" value="1"/>
</dbReference>
<dbReference type="PANTHER" id="PTHR32089:SF112">
    <property type="entry name" value="LYSOZYME-LIKE PROTEIN-RELATED"/>
    <property type="match status" value="1"/>
</dbReference>
<evidence type="ECO:0000256" key="2">
    <source>
        <dbReference type="ARBA" id="ARBA00022475"/>
    </source>
</evidence>
<organism evidence="10 11">
    <name type="scientific">Brevibacillus nitrificans</name>
    <dbReference type="NCBI Taxonomy" id="651560"/>
    <lineage>
        <taxon>Bacteria</taxon>
        <taxon>Bacillati</taxon>
        <taxon>Bacillota</taxon>
        <taxon>Bacilli</taxon>
        <taxon>Bacillales</taxon>
        <taxon>Paenibacillaceae</taxon>
        <taxon>Brevibacillus</taxon>
    </lineage>
</organism>
<gene>
    <name evidence="10" type="ORF">EDM59_11375</name>
</gene>
<evidence type="ECO:0000259" key="9">
    <source>
        <dbReference type="PROSITE" id="PS50885"/>
    </source>
</evidence>
<dbReference type="InterPro" id="IPR004089">
    <property type="entry name" value="MCPsignal_dom"/>
</dbReference>
<dbReference type="InterPro" id="IPR004090">
    <property type="entry name" value="Chemotax_Me-accpt_rcpt"/>
</dbReference>
<evidence type="ECO:0000313" key="10">
    <source>
        <dbReference type="EMBL" id="RNB86757.1"/>
    </source>
</evidence>
<comment type="similarity">
    <text evidence="5">Belongs to the methyl-accepting chemotaxis (MCP) protein family.</text>
</comment>
<dbReference type="GO" id="GO:0007165">
    <property type="term" value="P:signal transduction"/>
    <property type="evidence" value="ECO:0007669"/>
    <property type="project" value="UniProtKB-KW"/>
</dbReference>
<dbReference type="Pfam" id="PF12729">
    <property type="entry name" value="4HB_MCP_1"/>
    <property type="match status" value="1"/>
</dbReference>
<proteinExistence type="inferred from homology"/>
<evidence type="ECO:0000313" key="11">
    <source>
        <dbReference type="Proteomes" id="UP000269573"/>
    </source>
</evidence>